<evidence type="ECO:0000256" key="5">
    <source>
        <dbReference type="ARBA" id="ARBA00023128"/>
    </source>
</evidence>
<dbReference type="EMBL" id="JABFTP020000001">
    <property type="protein sequence ID" value="KAL3266998.1"/>
    <property type="molecule type" value="Genomic_DNA"/>
</dbReference>
<evidence type="ECO:0000256" key="7">
    <source>
        <dbReference type="ARBA" id="ARBA00038445"/>
    </source>
</evidence>
<dbReference type="InterPro" id="IPR036286">
    <property type="entry name" value="LexA/Signal_pep-like_sf"/>
</dbReference>
<dbReference type="GO" id="GO:0008233">
    <property type="term" value="F:peptidase activity"/>
    <property type="evidence" value="ECO:0007669"/>
    <property type="project" value="UniProtKB-KW"/>
</dbReference>
<evidence type="ECO:0000256" key="1">
    <source>
        <dbReference type="ARBA" id="ARBA00004273"/>
    </source>
</evidence>
<evidence type="ECO:0000256" key="6">
    <source>
        <dbReference type="ARBA" id="ARBA00023136"/>
    </source>
</evidence>
<evidence type="ECO:0000313" key="12">
    <source>
        <dbReference type="Proteomes" id="UP001516400"/>
    </source>
</evidence>
<keyword evidence="6" id="KW-0472">Membrane</keyword>
<evidence type="ECO:0000259" key="10">
    <source>
        <dbReference type="Pfam" id="PF10502"/>
    </source>
</evidence>
<dbReference type="Gene3D" id="2.10.109.10">
    <property type="entry name" value="Umud Fragment, subunit A"/>
    <property type="match status" value="1"/>
</dbReference>
<evidence type="ECO:0000256" key="9">
    <source>
        <dbReference type="RuleBase" id="RU362041"/>
    </source>
</evidence>
<feature type="active site" evidence="8">
    <location>
        <position position="82"/>
    </location>
</feature>
<proteinExistence type="inferred from homology"/>
<comment type="caution">
    <text evidence="11">The sequence shown here is derived from an EMBL/GenBank/DDBJ whole genome shotgun (WGS) entry which is preliminary data.</text>
</comment>
<name>A0ABD2MKX1_9CUCU</name>
<keyword evidence="4 9" id="KW-0378">Hydrolase</keyword>
<dbReference type="NCBIfam" id="TIGR02227">
    <property type="entry name" value="sigpep_I_bact"/>
    <property type="match status" value="1"/>
</dbReference>
<reference evidence="11 12" key="1">
    <citation type="journal article" date="2021" name="BMC Biol.">
        <title>Horizontally acquired antibacterial genes associated with adaptive radiation of ladybird beetles.</title>
        <authorList>
            <person name="Li H.S."/>
            <person name="Tang X.F."/>
            <person name="Huang Y.H."/>
            <person name="Xu Z.Y."/>
            <person name="Chen M.L."/>
            <person name="Du X.Y."/>
            <person name="Qiu B.Y."/>
            <person name="Chen P.T."/>
            <person name="Zhang W."/>
            <person name="Slipinski A."/>
            <person name="Escalona H.E."/>
            <person name="Waterhouse R.M."/>
            <person name="Zwick A."/>
            <person name="Pang H."/>
        </authorList>
    </citation>
    <scope>NUCLEOTIDE SEQUENCE [LARGE SCALE GENOMIC DNA]</scope>
    <source>
        <strain evidence="11">SYSU2018</strain>
    </source>
</reference>
<dbReference type="EC" id="3.4.21.-" evidence="9"/>
<dbReference type="SUPFAM" id="SSF51306">
    <property type="entry name" value="LexA/Signal peptidase"/>
    <property type="match status" value="1"/>
</dbReference>
<comment type="subcellular location">
    <subcellularLocation>
        <location evidence="1 9">Mitochondrion inner membrane</location>
    </subcellularLocation>
</comment>
<comment type="subunit">
    <text evidence="2">Heterodimer of 2 subunits, IMMPL1 and IMMPL2.</text>
</comment>
<dbReference type="Proteomes" id="UP001516400">
    <property type="component" value="Unassembled WGS sequence"/>
</dbReference>
<dbReference type="GO" id="GO:0005743">
    <property type="term" value="C:mitochondrial inner membrane"/>
    <property type="evidence" value="ECO:0007669"/>
    <property type="project" value="UniProtKB-SubCell"/>
</dbReference>
<feature type="domain" description="Peptidase S26" evidence="10">
    <location>
        <begin position="99"/>
        <end position="136"/>
    </location>
</feature>
<evidence type="ECO:0000256" key="4">
    <source>
        <dbReference type="ARBA" id="ARBA00022801"/>
    </source>
</evidence>
<keyword evidence="9" id="KW-0645">Protease</keyword>
<dbReference type="InterPro" id="IPR000223">
    <property type="entry name" value="Pept_S26A_signal_pept_1"/>
</dbReference>
<keyword evidence="12" id="KW-1185">Reference proteome</keyword>
<feature type="domain" description="Peptidase S26" evidence="10">
    <location>
        <begin position="14"/>
        <end position="96"/>
    </location>
</feature>
<keyword evidence="3 9" id="KW-0999">Mitochondrion inner membrane</keyword>
<organism evidence="11 12">
    <name type="scientific">Cryptolaemus montrouzieri</name>
    <dbReference type="NCBI Taxonomy" id="559131"/>
    <lineage>
        <taxon>Eukaryota</taxon>
        <taxon>Metazoa</taxon>
        <taxon>Ecdysozoa</taxon>
        <taxon>Arthropoda</taxon>
        <taxon>Hexapoda</taxon>
        <taxon>Insecta</taxon>
        <taxon>Pterygota</taxon>
        <taxon>Neoptera</taxon>
        <taxon>Endopterygota</taxon>
        <taxon>Coleoptera</taxon>
        <taxon>Polyphaga</taxon>
        <taxon>Cucujiformia</taxon>
        <taxon>Coccinelloidea</taxon>
        <taxon>Coccinellidae</taxon>
        <taxon>Scymninae</taxon>
        <taxon>Scymnini</taxon>
        <taxon>Cryptolaemus</taxon>
    </lineage>
</organism>
<accession>A0ABD2MKX1</accession>
<sequence>MSKYLWRFASSAGFIIQCSCVAHCFFHYVGDLVLCSGPSMEPTIFSNDIILTEHVTPKLQQIQIGDIVISKCPYNPEQNICKRVKGLPGDKIHTNYGRTEIVPVGHVWLEGDNSTNSTDSRNYGAVPQGLIKSRAIYKIYPFMNISSLNR</sequence>
<dbReference type="PANTHER" id="PTHR12383:SF16">
    <property type="entry name" value="MITOCHONDRIAL INNER MEMBRANE PROTEASE SUBUNIT 1"/>
    <property type="match status" value="1"/>
</dbReference>
<evidence type="ECO:0000313" key="11">
    <source>
        <dbReference type="EMBL" id="KAL3266998.1"/>
    </source>
</evidence>
<dbReference type="InterPro" id="IPR052064">
    <property type="entry name" value="Mito_IMP1_subunit"/>
</dbReference>
<dbReference type="GO" id="GO:0006508">
    <property type="term" value="P:proteolysis"/>
    <property type="evidence" value="ECO:0007669"/>
    <property type="project" value="UniProtKB-KW"/>
</dbReference>
<dbReference type="Pfam" id="PF10502">
    <property type="entry name" value="Peptidase_S26"/>
    <property type="match status" value="2"/>
</dbReference>
<protein>
    <recommendedName>
        <fullName evidence="9">Mitochondrial inner membrane protease subunit</fullName>
        <ecNumber evidence="9">3.4.21.-</ecNumber>
    </recommendedName>
</protein>
<dbReference type="AlphaFoldDB" id="A0ABD2MKX1"/>
<dbReference type="InterPro" id="IPR019533">
    <property type="entry name" value="Peptidase_S26"/>
</dbReference>
<feature type="active site" evidence="8">
    <location>
        <position position="39"/>
    </location>
</feature>
<dbReference type="PANTHER" id="PTHR12383">
    <property type="entry name" value="PROTEASE FAMILY S26 MITOCHONDRIAL INNER MEMBRANE PROTEASE-RELATED"/>
    <property type="match status" value="1"/>
</dbReference>
<comment type="similarity">
    <text evidence="7">Belongs to the peptidase S26 family. IMP1 subfamily.</text>
</comment>
<evidence type="ECO:0000256" key="8">
    <source>
        <dbReference type="PIRSR" id="PIRSR600223-1"/>
    </source>
</evidence>
<dbReference type="PRINTS" id="PR00727">
    <property type="entry name" value="LEADERPTASE"/>
</dbReference>
<evidence type="ECO:0000256" key="2">
    <source>
        <dbReference type="ARBA" id="ARBA00011805"/>
    </source>
</evidence>
<keyword evidence="5 9" id="KW-0496">Mitochondrion</keyword>
<gene>
    <name evidence="11" type="ORF">HHI36_011146</name>
</gene>
<dbReference type="CDD" id="cd06530">
    <property type="entry name" value="S26_SPase_I"/>
    <property type="match status" value="1"/>
</dbReference>
<evidence type="ECO:0000256" key="3">
    <source>
        <dbReference type="ARBA" id="ARBA00022792"/>
    </source>
</evidence>